<dbReference type="Pfam" id="PF00295">
    <property type="entry name" value="Glyco_hydro_28"/>
    <property type="match status" value="1"/>
</dbReference>
<feature type="active site" evidence="14">
    <location>
        <position position="272"/>
    </location>
</feature>
<dbReference type="InterPro" id="IPR000743">
    <property type="entry name" value="Glyco_hydro_28"/>
</dbReference>
<evidence type="ECO:0000256" key="4">
    <source>
        <dbReference type="ARBA" id="ARBA00022525"/>
    </source>
</evidence>
<feature type="signal peptide" evidence="17">
    <location>
        <begin position="1"/>
        <end position="20"/>
    </location>
</feature>
<dbReference type="InterPro" id="IPR011050">
    <property type="entry name" value="Pectin_lyase_fold/virulence"/>
</dbReference>
<dbReference type="AlphaFoldDB" id="A0A833QPD2"/>
<evidence type="ECO:0000256" key="9">
    <source>
        <dbReference type="ARBA" id="ARBA00043142"/>
    </source>
</evidence>
<keyword evidence="7" id="KW-0961">Cell wall biogenesis/degradation</keyword>
<evidence type="ECO:0000256" key="5">
    <source>
        <dbReference type="ARBA" id="ARBA00022801"/>
    </source>
</evidence>
<feature type="chain" id="PRO_5032998493" description="Exopolygalacturonase" evidence="17">
    <location>
        <begin position="21"/>
        <end position="446"/>
    </location>
</feature>
<evidence type="ECO:0000256" key="12">
    <source>
        <dbReference type="ARBA" id="ARBA00068298"/>
    </source>
</evidence>
<keyword evidence="6 15" id="KW-0326">Glycosidase</keyword>
<evidence type="ECO:0000313" key="19">
    <source>
        <dbReference type="Proteomes" id="UP000623129"/>
    </source>
</evidence>
<name>A0A833QPD2_9POAL</name>
<dbReference type="EC" id="3.2.1.67" evidence="8"/>
<evidence type="ECO:0000256" key="8">
    <source>
        <dbReference type="ARBA" id="ARBA00038933"/>
    </source>
</evidence>
<dbReference type="GO" id="GO:0005975">
    <property type="term" value="P:carbohydrate metabolic process"/>
    <property type="evidence" value="ECO:0007669"/>
    <property type="project" value="InterPro"/>
</dbReference>
<feature type="compositionally biased region" description="Low complexity" evidence="16">
    <location>
        <begin position="44"/>
        <end position="60"/>
    </location>
</feature>
<evidence type="ECO:0000256" key="6">
    <source>
        <dbReference type="ARBA" id="ARBA00023295"/>
    </source>
</evidence>
<evidence type="ECO:0000256" key="1">
    <source>
        <dbReference type="ARBA" id="ARBA00004191"/>
    </source>
</evidence>
<keyword evidence="19" id="KW-1185">Reference proteome</keyword>
<dbReference type="EMBL" id="SWLB01000020">
    <property type="protein sequence ID" value="KAF3325531.1"/>
    <property type="molecule type" value="Genomic_DNA"/>
</dbReference>
<dbReference type="SUPFAM" id="SSF51126">
    <property type="entry name" value="Pectin lyase-like"/>
    <property type="match status" value="1"/>
</dbReference>
<dbReference type="InterPro" id="IPR006626">
    <property type="entry name" value="PbH1"/>
</dbReference>
<dbReference type="GO" id="GO:0047911">
    <property type="term" value="F:galacturan 1,4-alpha-galacturonidase activity"/>
    <property type="evidence" value="ECO:0007669"/>
    <property type="project" value="UniProtKB-EC"/>
</dbReference>
<dbReference type="FunFam" id="2.160.20.10:FF:000004">
    <property type="entry name" value="Pectin lyase-like superfamily protein"/>
    <property type="match status" value="1"/>
</dbReference>
<dbReference type="GO" id="GO:0004650">
    <property type="term" value="F:polygalacturonase activity"/>
    <property type="evidence" value="ECO:0007669"/>
    <property type="project" value="InterPro"/>
</dbReference>
<feature type="region of interest" description="Disordered" evidence="16">
    <location>
        <begin position="420"/>
        <end position="446"/>
    </location>
</feature>
<protein>
    <recommendedName>
        <fullName evidence="12">Exopolygalacturonase</fullName>
        <ecNumber evidence="8">3.2.1.67</ecNumber>
    </recommendedName>
    <alternativeName>
        <fullName evidence="9">Galacturan 1,4-alpha-galacturonidase</fullName>
    </alternativeName>
    <alternativeName>
        <fullName evidence="13">Pectinase</fullName>
    </alternativeName>
</protein>
<comment type="caution">
    <text evidence="18">The sequence shown here is derived from an EMBL/GenBank/DDBJ whole genome shotgun (WGS) entry which is preliminary data.</text>
</comment>
<keyword evidence="3" id="KW-0134">Cell wall</keyword>
<keyword evidence="5 15" id="KW-0378">Hydrolase</keyword>
<dbReference type="InterPro" id="IPR012334">
    <property type="entry name" value="Pectin_lyas_fold"/>
</dbReference>
<dbReference type="OrthoDB" id="187139at2759"/>
<organism evidence="18 19">
    <name type="scientific">Carex littledalei</name>
    <dbReference type="NCBI Taxonomy" id="544730"/>
    <lineage>
        <taxon>Eukaryota</taxon>
        <taxon>Viridiplantae</taxon>
        <taxon>Streptophyta</taxon>
        <taxon>Embryophyta</taxon>
        <taxon>Tracheophyta</taxon>
        <taxon>Spermatophyta</taxon>
        <taxon>Magnoliopsida</taxon>
        <taxon>Liliopsida</taxon>
        <taxon>Poales</taxon>
        <taxon>Cyperaceae</taxon>
        <taxon>Cyperoideae</taxon>
        <taxon>Cariceae</taxon>
        <taxon>Carex</taxon>
        <taxon>Carex subgen. Euthyceras</taxon>
    </lineage>
</organism>
<comment type="function">
    <text evidence="11">May function in depolymerizing pectin during pollen development, germination, and tube growth. Acts as an exo-polygalacturonase.</text>
</comment>
<evidence type="ECO:0000256" key="15">
    <source>
        <dbReference type="RuleBase" id="RU361169"/>
    </source>
</evidence>
<evidence type="ECO:0000256" key="14">
    <source>
        <dbReference type="PROSITE-ProRule" id="PRU10052"/>
    </source>
</evidence>
<dbReference type="Gene3D" id="2.160.20.10">
    <property type="entry name" value="Single-stranded right-handed beta-helix, Pectin lyase-like"/>
    <property type="match status" value="1"/>
</dbReference>
<sequence length="446" mass="46939">MASSMLFKIVVISFLVVATAKKHTPKEPKAPKNAAPPPPDVSTGSSNSSASNASSNSAGSSVFDVTKYSASTSASASANSKAFTDAFKAACAFKGRSTILVPSGSYQLGPVLFGGPCIGSHITFEFKGTLVAPQDIKAFSGVAWIEFDALHELVVEGGGIIDGQGTATWPMPGKRKPINMRFMKCYNGKITGITSKDSKFFHFALHNTQGLIFENIKIIAPWNSKNTDGIHLSMSSNITLNNMNIGTGDDCISIGQGSKDITVTGISCGPGHGISVGSLGKVPNEEDVGNIHVKNCTIAHTTNGLRIKTWPGAPPSKAYNITFEDITMTNVSYPIIIDQKYCPNGECTSKNPSLVVLRDILFCRVKGTSNTPVAVKLDCSEKNPCQNVHLQDINIQALKSAGAKLSSVCSNVQGGVRGTQQPDPCLGSTASQDTKSTASSLNESDL</sequence>
<reference evidence="18" key="1">
    <citation type="submission" date="2020-01" db="EMBL/GenBank/DDBJ databases">
        <title>Genome sequence of Kobresia littledalei, the first chromosome-level genome in the family Cyperaceae.</title>
        <authorList>
            <person name="Qu G."/>
        </authorList>
    </citation>
    <scope>NUCLEOTIDE SEQUENCE</scope>
    <source>
        <strain evidence="18">C.B.Clarke</strain>
        <tissue evidence="18">Leaf</tissue>
    </source>
</reference>
<keyword evidence="4" id="KW-0964">Secreted</keyword>
<evidence type="ECO:0000256" key="11">
    <source>
        <dbReference type="ARBA" id="ARBA00057651"/>
    </source>
</evidence>
<evidence type="ECO:0000256" key="7">
    <source>
        <dbReference type="ARBA" id="ARBA00023316"/>
    </source>
</evidence>
<comment type="subcellular location">
    <subcellularLocation>
        <location evidence="1">Secreted</location>
        <location evidence="1">Cell wall</location>
    </subcellularLocation>
</comment>
<accession>A0A833QPD2</accession>
<comment type="catalytic activity">
    <reaction evidence="10">
        <text>[(1-&gt;4)-alpha-D-galacturonosyl](n) + H2O = alpha-D-galacturonate + [(1-&gt;4)-alpha-D-galacturonosyl](n-1)</text>
        <dbReference type="Rhea" id="RHEA:14117"/>
        <dbReference type="Rhea" id="RHEA-COMP:14570"/>
        <dbReference type="Rhea" id="RHEA-COMP:14572"/>
        <dbReference type="ChEBI" id="CHEBI:15377"/>
        <dbReference type="ChEBI" id="CHEBI:58658"/>
        <dbReference type="ChEBI" id="CHEBI:140523"/>
        <dbReference type="EC" id="3.2.1.67"/>
    </reaction>
</comment>
<comment type="similarity">
    <text evidence="2 15">Belongs to the glycosyl hydrolase 28 family.</text>
</comment>
<dbReference type="Proteomes" id="UP000623129">
    <property type="component" value="Unassembled WGS sequence"/>
</dbReference>
<evidence type="ECO:0000256" key="10">
    <source>
        <dbReference type="ARBA" id="ARBA00048766"/>
    </source>
</evidence>
<evidence type="ECO:0000256" key="17">
    <source>
        <dbReference type="SAM" id="SignalP"/>
    </source>
</evidence>
<evidence type="ECO:0000256" key="13">
    <source>
        <dbReference type="ARBA" id="ARBA00083621"/>
    </source>
</evidence>
<evidence type="ECO:0000313" key="18">
    <source>
        <dbReference type="EMBL" id="KAF3325531.1"/>
    </source>
</evidence>
<evidence type="ECO:0000256" key="16">
    <source>
        <dbReference type="SAM" id="MobiDB-lite"/>
    </source>
</evidence>
<feature type="region of interest" description="Disordered" evidence="16">
    <location>
        <begin position="25"/>
        <end position="60"/>
    </location>
</feature>
<gene>
    <name evidence="18" type="ORF">FCM35_KLT10602</name>
</gene>
<evidence type="ECO:0000256" key="2">
    <source>
        <dbReference type="ARBA" id="ARBA00008834"/>
    </source>
</evidence>
<keyword evidence="17" id="KW-0732">Signal</keyword>
<dbReference type="SMART" id="SM00710">
    <property type="entry name" value="PbH1"/>
    <property type="match status" value="6"/>
</dbReference>
<dbReference type="GO" id="GO:0071555">
    <property type="term" value="P:cell wall organization"/>
    <property type="evidence" value="ECO:0007669"/>
    <property type="project" value="UniProtKB-KW"/>
</dbReference>
<dbReference type="PROSITE" id="PS00502">
    <property type="entry name" value="POLYGALACTURONASE"/>
    <property type="match status" value="1"/>
</dbReference>
<dbReference type="PANTHER" id="PTHR31375">
    <property type="match status" value="1"/>
</dbReference>
<evidence type="ECO:0000256" key="3">
    <source>
        <dbReference type="ARBA" id="ARBA00022512"/>
    </source>
</evidence>
<proteinExistence type="inferred from homology"/>